<sequence>MAVKFLRAEEAAVITAQAAAGLFRGTRTLAVEFHRLEASLIYTFAVTQREEQCEKRD</sequence>
<evidence type="ECO:0000313" key="1">
    <source>
        <dbReference type="EMBL" id="TQK97704.1"/>
    </source>
</evidence>
<accession>A0A542UF39</accession>
<comment type="caution">
    <text evidence="1">The sequence shown here is derived from an EMBL/GenBank/DDBJ whole genome shotgun (WGS) entry which is preliminary data.</text>
</comment>
<keyword evidence="2" id="KW-1185">Reference proteome</keyword>
<dbReference type="Proteomes" id="UP000318103">
    <property type="component" value="Unassembled WGS sequence"/>
</dbReference>
<evidence type="ECO:0000313" key="2">
    <source>
        <dbReference type="Proteomes" id="UP000318103"/>
    </source>
</evidence>
<organism evidence="1 2">
    <name type="scientific">Streptomyces puniciscabiei</name>
    <dbReference type="NCBI Taxonomy" id="164348"/>
    <lineage>
        <taxon>Bacteria</taxon>
        <taxon>Bacillati</taxon>
        <taxon>Actinomycetota</taxon>
        <taxon>Actinomycetes</taxon>
        <taxon>Kitasatosporales</taxon>
        <taxon>Streptomycetaceae</taxon>
        <taxon>Streptomyces</taxon>
    </lineage>
</organism>
<dbReference type="RefSeq" id="WP_159045473.1">
    <property type="nucleotide sequence ID" value="NZ_JBPJFI010000001.1"/>
</dbReference>
<proteinExistence type="predicted"/>
<dbReference type="AlphaFoldDB" id="A0A542UF39"/>
<protein>
    <submittedName>
        <fullName evidence="1">Uncharacterized protein</fullName>
    </submittedName>
</protein>
<reference evidence="1 2" key="1">
    <citation type="submission" date="2019-06" db="EMBL/GenBank/DDBJ databases">
        <title>Sequencing the genomes of 1000 actinobacteria strains.</title>
        <authorList>
            <person name="Klenk H.-P."/>
        </authorList>
    </citation>
    <scope>NUCLEOTIDE SEQUENCE [LARGE SCALE GENOMIC DNA]</scope>
    <source>
        <strain evidence="1 2">DSM 41929</strain>
    </source>
</reference>
<name>A0A542UF39_9ACTN</name>
<dbReference type="EMBL" id="VFNX01000001">
    <property type="protein sequence ID" value="TQK97704.1"/>
    <property type="molecule type" value="Genomic_DNA"/>
</dbReference>
<gene>
    <name evidence="1" type="ORF">FB563_2687</name>
</gene>